<comment type="caution">
    <text evidence="5">The sequence shown here is derived from an EMBL/GenBank/DDBJ whole genome shotgun (WGS) entry which is preliminary data.</text>
</comment>
<dbReference type="Gene3D" id="3.40.50.970">
    <property type="match status" value="1"/>
</dbReference>
<dbReference type="AlphaFoldDB" id="E6ME71"/>
<dbReference type="OrthoDB" id="9766715at2"/>
<dbReference type="SUPFAM" id="SSF52518">
    <property type="entry name" value="Thiamin diphosphate-binding fold (THDP-binding)"/>
    <property type="match status" value="1"/>
</dbReference>
<dbReference type="Proteomes" id="UP000004754">
    <property type="component" value="Unassembled WGS sequence"/>
</dbReference>
<sequence length="334" mass="37281">MKLLNGNEKRGYFMKYSKEYYLDSYEKLTFARQYEMKVPELLATGKLPGFYHLAVGQEAIQMAIYLEKEAGDWLSPHPRCHPLYALTCGINDFTTEMIGRKSSLCEGVASYVHIFSPENHICPSNGLMGENQAIGAGFGLAMTEFDDTDGCLILGIGDGTLEEGAVNEVMNVIASRNLKVCMIIENNDITISTRKHDVSRLKDPGERAYGFGLPVVFGDGNDIFEARELIRIGLEKARRGEPNVISLKTYRLRGHFEGDPTVYRNPKETEEAMKHEPVKRCREYIMNLGIATEKELNQIDAEQQAIVDAAFAQAVKADLPTPEDVIGPELVFAD</sequence>
<evidence type="ECO:0000256" key="2">
    <source>
        <dbReference type="ARBA" id="ARBA00023002"/>
    </source>
</evidence>
<comment type="cofactor">
    <cofactor evidence="1">
        <name>thiamine diphosphate</name>
        <dbReference type="ChEBI" id="CHEBI:58937"/>
    </cofactor>
</comment>
<gene>
    <name evidence="5" type="ORF">HMP0721_0304</name>
</gene>
<reference evidence="5 6" key="1">
    <citation type="submission" date="2010-12" db="EMBL/GenBank/DDBJ databases">
        <authorList>
            <person name="Muzny D."/>
            <person name="Qin X."/>
            <person name="Deng J."/>
            <person name="Jiang H."/>
            <person name="Liu Y."/>
            <person name="Qu J."/>
            <person name="Song X.-Z."/>
            <person name="Zhang L."/>
            <person name="Thornton R."/>
            <person name="Coyle M."/>
            <person name="Francisco L."/>
            <person name="Jackson L."/>
            <person name="Javaid M."/>
            <person name="Korchina V."/>
            <person name="Kovar C."/>
            <person name="Mata R."/>
            <person name="Mathew T."/>
            <person name="Ngo R."/>
            <person name="Nguyen L."/>
            <person name="Nguyen N."/>
            <person name="Okwuonu G."/>
            <person name="Ongeri F."/>
            <person name="Pham C."/>
            <person name="Simmons D."/>
            <person name="Wilczek-Boney K."/>
            <person name="Hale W."/>
            <person name="Jakkamsetti A."/>
            <person name="Pham P."/>
            <person name="Ruth R."/>
            <person name="San Lucas F."/>
            <person name="Warren J."/>
            <person name="Zhang J."/>
            <person name="Zhao Z."/>
            <person name="Zhou C."/>
            <person name="Zhu D."/>
            <person name="Lee S."/>
            <person name="Bess C."/>
            <person name="Blankenburg K."/>
            <person name="Forbes L."/>
            <person name="Fu Q."/>
            <person name="Gubbala S."/>
            <person name="Hirani K."/>
            <person name="Jayaseelan J.C."/>
            <person name="Lara F."/>
            <person name="Munidasa M."/>
            <person name="Palculict T."/>
            <person name="Patil S."/>
            <person name="Pu L.-L."/>
            <person name="Saada N."/>
            <person name="Tang L."/>
            <person name="Weissenberger G."/>
            <person name="Zhu Y."/>
            <person name="Hemphill L."/>
            <person name="Shang Y."/>
            <person name="Youmans B."/>
            <person name="Ayvaz T."/>
            <person name="Ross M."/>
            <person name="Santibanez J."/>
            <person name="Aqrawi P."/>
            <person name="Gross S."/>
            <person name="Joshi V."/>
            <person name="Fowler G."/>
            <person name="Nazareth L."/>
            <person name="Reid J."/>
            <person name="Worley K."/>
            <person name="Petrosino J."/>
            <person name="Highlander S."/>
            <person name="Gibbs R."/>
        </authorList>
    </citation>
    <scope>NUCLEOTIDE SEQUENCE [LARGE SCALE GENOMIC DNA]</scope>
    <source>
        <strain evidence="5 6">ATCC 23263</strain>
    </source>
</reference>
<dbReference type="InterPro" id="IPR050642">
    <property type="entry name" value="PDH_E1_Alpha_Subunit"/>
</dbReference>
<dbReference type="Pfam" id="PF00676">
    <property type="entry name" value="E1_dh"/>
    <property type="match status" value="1"/>
</dbReference>
<accession>E6ME71</accession>
<evidence type="ECO:0000313" key="5">
    <source>
        <dbReference type="EMBL" id="EFV02618.1"/>
    </source>
</evidence>
<keyword evidence="3" id="KW-0786">Thiamine pyrophosphate</keyword>
<dbReference type="GO" id="GO:0004739">
    <property type="term" value="F:pyruvate dehydrogenase (acetyl-transferring) activity"/>
    <property type="evidence" value="ECO:0007669"/>
    <property type="project" value="TreeGrafter"/>
</dbReference>
<evidence type="ECO:0000259" key="4">
    <source>
        <dbReference type="Pfam" id="PF00676"/>
    </source>
</evidence>
<keyword evidence="6" id="KW-1185">Reference proteome</keyword>
<dbReference type="eggNOG" id="COG1071">
    <property type="taxonomic scope" value="Bacteria"/>
</dbReference>
<dbReference type="EMBL" id="AEQN01000006">
    <property type="protein sequence ID" value="EFV02618.1"/>
    <property type="molecule type" value="Genomic_DNA"/>
</dbReference>
<evidence type="ECO:0000256" key="3">
    <source>
        <dbReference type="ARBA" id="ARBA00023052"/>
    </source>
</evidence>
<name>E6ME71_9FIRM</name>
<feature type="domain" description="Dehydrogenase E1 component" evidence="4">
    <location>
        <begin position="28"/>
        <end position="322"/>
    </location>
</feature>
<proteinExistence type="predicted"/>
<dbReference type="PANTHER" id="PTHR11516:SF41">
    <property type="entry name" value="3-METHYL-2-OXOBUTANOATE DEHYDROGENASE SUBUNIT ALPHA"/>
    <property type="match status" value="1"/>
</dbReference>
<dbReference type="GO" id="GO:0006086">
    <property type="term" value="P:pyruvate decarboxylation to acetyl-CoA"/>
    <property type="evidence" value="ECO:0007669"/>
    <property type="project" value="TreeGrafter"/>
</dbReference>
<protein>
    <submittedName>
        <fullName evidence="5">Dehydrogenase E1 component</fullName>
    </submittedName>
</protein>
<organism evidence="5 6">
    <name type="scientific">Pseudoramibacter alactolyticus ATCC 23263</name>
    <dbReference type="NCBI Taxonomy" id="887929"/>
    <lineage>
        <taxon>Bacteria</taxon>
        <taxon>Bacillati</taxon>
        <taxon>Bacillota</taxon>
        <taxon>Clostridia</taxon>
        <taxon>Eubacteriales</taxon>
        <taxon>Eubacteriaceae</taxon>
        <taxon>Pseudoramibacter</taxon>
    </lineage>
</organism>
<dbReference type="PANTHER" id="PTHR11516">
    <property type="entry name" value="PYRUVATE DEHYDROGENASE E1 COMPONENT, ALPHA SUBUNIT BACTERIAL AND ORGANELLAR"/>
    <property type="match status" value="1"/>
</dbReference>
<dbReference type="InterPro" id="IPR029061">
    <property type="entry name" value="THDP-binding"/>
</dbReference>
<evidence type="ECO:0000256" key="1">
    <source>
        <dbReference type="ARBA" id="ARBA00001964"/>
    </source>
</evidence>
<dbReference type="STRING" id="887929.HMP0721_0304"/>
<dbReference type="CDD" id="cd02000">
    <property type="entry name" value="TPP_E1_PDC_ADC_BCADC"/>
    <property type="match status" value="1"/>
</dbReference>
<evidence type="ECO:0000313" key="6">
    <source>
        <dbReference type="Proteomes" id="UP000004754"/>
    </source>
</evidence>
<dbReference type="InterPro" id="IPR001017">
    <property type="entry name" value="DH_E1"/>
</dbReference>
<dbReference type="HOGENOM" id="CLU_029393_5_0_9"/>
<keyword evidence="2" id="KW-0560">Oxidoreductase</keyword>